<dbReference type="AlphaFoldDB" id="A0A4S4FY82"/>
<feature type="region of interest" description="Disordered" evidence="1">
    <location>
        <begin position="22"/>
        <end position="45"/>
    </location>
</feature>
<organism evidence="3 4">
    <name type="scientific">Orlajensenia flava</name>
    <dbReference type="NCBI Taxonomy" id="2565934"/>
    <lineage>
        <taxon>Bacteria</taxon>
        <taxon>Bacillati</taxon>
        <taxon>Actinomycetota</taxon>
        <taxon>Actinomycetes</taxon>
        <taxon>Micrococcales</taxon>
        <taxon>Microbacteriaceae</taxon>
        <taxon>Orlajensenia</taxon>
    </lineage>
</organism>
<comment type="caution">
    <text evidence="3">The sequence shown here is derived from an EMBL/GenBank/DDBJ whole genome shotgun (WGS) entry which is preliminary data.</text>
</comment>
<feature type="compositionally biased region" description="Low complexity" evidence="1">
    <location>
        <begin position="172"/>
        <end position="198"/>
    </location>
</feature>
<keyword evidence="2" id="KW-0472">Membrane</keyword>
<keyword evidence="4" id="KW-1185">Reference proteome</keyword>
<feature type="compositionally biased region" description="Pro residues" evidence="1">
    <location>
        <begin position="23"/>
        <end position="32"/>
    </location>
</feature>
<accession>A0A4S4FY82</accession>
<evidence type="ECO:0008006" key="5">
    <source>
        <dbReference type="Google" id="ProtNLM"/>
    </source>
</evidence>
<feature type="compositionally biased region" description="Pro residues" evidence="1">
    <location>
        <begin position="199"/>
        <end position="208"/>
    </location>
</feature>
<dbReference type="Proteomes" id="UP000307380">
    <property type="component" value="Unassembled WGS sequence"/>
</dbReference>
<name>A0A4S4FY82_9MICO</name>
<evidence type="ECO:0000256" key="1">
    <source>
        <dbReference type="SAM" id="MobiDB-lite"/>
    </source>
</evidence>
<dbReference type="OrthoDB" id="4792842at2"/>
<dbReference type="RefSeq" id="WP_136422776.1">
    <property type="nucleotide sequence ID" value="NZ_SSSN01000003.1"/>
</dbReference>
<evidence type="ECO:0000313" key="4">
    <source>
        <dbReference type="Proteomes" id="UP000307380"/>
    </source>
</evidence>
<gene>
    <name evidence="3" type="ORF">E6C70_04940</name>
</gene>
<feature type="region of interest" description="Disordered" evidence="1">
    <location>
        <begin position="166"/>
        <end position="214"/>
    </location>
</feature>
<feature type="transmembrane region" description="Helical" evidence="2">
    <location>
        <begin position="53"/>
        <end position="73"/>
    </location>
</feature>
<reference evidence="3 4" key="1">
    <citation type="submission" date="2019-04" db="EMBL/GenBank/DDBJ databases">
        <authorList>
            <person name="Jiang L."/>
        </authorList>
    </citation>
    <scope>NUCLEOTIDE SEQUENCE [LARGE SCALE GENOMIC DNA]</scope>
    <source>
        <strain evidence="3 4">YIM 131861</strain>
    </source>
</reference>
<proteinExistence type="predicted"/>
<keyword evidence="2" id="KW-1133">Transmembrane helix</keyword>
<evidence type="ECO:0000313" key="3">
    <source>
        <dbReference type="EMBL" id="THG35398.1"/>
    </source>
</evidence>
<dbReference type="EMBL" id="SSSN01000003">
    <property type="protein sequence ID" value="THG35398.1"/>
    <property type="molecule type" value="Genomic_DNA"/>
</dbReference>
<protein>
    <recommendedName>
        <fullName evidence="5">Cell division protein FtsL</fullName>
    </recommendedName>
</protein>
<keyword evidence="2" id="KW-0812">Transmembrane</keyword>
<sequence length="214" mass="21523">MSDSLARAPYVPVWSSSAIPAAAPEPPAPAPAPRIRIAPAPSPRATRRTRPRMFYAITACAGIAVIFIVKLLLSVAISEGAYETATLETANKNLTRAAQTATESLDRVRSPQYLAANAAALGMVSNTHPVYLRLSDGAVLGQPQRADGSGASSGALVPNSLVTGAPLVTQQPAPGAAPAPTAAGATDTAAAATAATPDPAAPPEPTALPTPVTH</sequence>
<evidence type="ECO:0000256" key="2">
    <source>
        <dbReference type="SAM" id="Phobius"/>
    </source>
</evidence>